<organism evidence="3 4">
    <name type="scientific">Svornostia abyssi</name>
    <dbReference type="NCBI Taxonomy" id="2898438"/>
    <lineage>
        <taxon>Bacteria</taxon>
        <taxon>Bacillati</taxon>
        <taxon>Actinomycetota</taxon>
        <taxon>Thermoleophilia</taxon>
        <taxon>Solirubrobacterales</taxon>
        <taxon>Baekduiaceae</taxon>
        <taxon>Svornostia</taxon>
    </lineage>
</organism>
<dbReference type="RefSeq" id="WP_353864016.1">
    <property type="nucleotide sequence ID" value="NZ_CP088295.1"/>
</dbReference>
<evidence type="ECO:0008006" key="5">
    <source>
        <dbReference type="Google" id="ProtNLM"/>
    </source>
</evidence>
<name>A0ABY5PG03_9ACTN</name>
<protein>
    <recommendedName>
        <fullName evidence="5">Lipopolysaccharide biosynthesis protein</fullName>
    </recommendedName>
</protein>
<keyword evidence="4" id="KW-1185">Reference proteome</keyword>
<evidence type="ECO:0000313" key="4">
    <source>
        <dbReference type="Proteomes" id="UP001058860"/>
    </source>
</evidence>
<gene>
    <name evidence="3" type="ORF">LRS13_23045</name>
</gene>
<dbReference type="Proteomes" id="UP001058860">
    <property type="component" value="Chromosome"/>
</dbReference>
<keyword evidence="2" id="KW-0472">Membrane</keyword>
<evidence type="ECO:0000256" key="1">
    <source>
        <dbReference type="SAM" id="MobiDB-lite"/>
    </source>
</evidence>
<dbReference type="EMBL" id="CP088295">
    <property type="protein sequence ID" value="UUY03512.1"/>
    <property type="molecule type" value="Genomic_DNA"/>
</dbReference>
<feature type="compositionally biased region" description="Low complexity" evidence="1">
    <location>
        <begin position="21"/>
        <end position="33"/>
    </location>
</feature>
<reference evidence="4" key="1">
    <citation type="submission" date="2021-11" db="EMBL/GenBank/DDBJ databases">
        <title>Cultivation dependent microbiological survey of springs from the worlds oldest radium mine currently devoted to the extraction of radon-saturated water.</title>
        <authorList>
            <person name="Kapinusova G."/>
            <person name="Smrhova T."/>
            <person name="Strejcek M."/>
            <person name="Suman J."/>
            <person name="Jani K."/>
            <person name="Pajer P."/>
            <person name="Uhlik O."/>
        </authorList>
    </citation>
    <scope>NUCLEOTIDE SEQUENCE [LARGE SCALE GENOMIC DNA]</scope>
    <source>
        <strain evidence="4">J379</strain>
    </source>
</reference>
<keyword evidence="2" id="KW-0812">Transmembrane</keyword>
<feature type="region of interest" description="Disordered" evidence="1">
    <location>
        <begin position="1"/>
        <end position="35"/>
    </location>
</feature>
<evidence type="ECO:0000256" key="2">
    <source>
        <dbReference type="SAM" id="Phobius"/>
    </source>
</evidence>
<feature type="transmembrane region" description="Helical" evidence="2">
    <location>
        <begin position="276"/>
        <end position="298"/>
    </location>
</feature>
<proteinExistence type="predicted"/>
<keyword evidence="2" id="KW-1133">Transmembrane helix</keyword>
<sequence>MIEQETTRQNGGGDGLPARVGSSLPRPGSGSLGQAPPSVGVLQAARRYPLLVILPMLFLTVAGVLIGMQKRPTYTAQSRLSVGRINLNAPGALAGYASATQALATQYARSADATPVIAPVAEELGIPVDRVDRRVSASPIPDSPVFTVKATGPTEESAVRLANEVSDSVVLYARQLNDRDPDASALLGEYKKTSSILADREARADALRDQLEDDPSAEVRRSLARARASRSFWRLREEALEERYLAASAGESSSQLIQVLNRADDAKSDEAQWSQILGFAGLIGGLLLGLGAATFVANRRLRKSLAARP</sequence>
<feature type="transmembrane region" description="Helical" evidence="2">
    <location>
        <begin position="48"/>
        <end position="68"/>
    </location>
</feature>
<accession>A0ABY5PG03</accession>
<evidence type="ECO:0000313" key="3">
    <source>
        <dbReference type="EMBL" id="UUY03512.1"/>
    </source>
</evidence>